<evidence type="ECO:0000313" key="4">
    <source>
        <dbReference type="Proteomes" id="UP001229244"/>
    </source>
</evidence>
<keyword evidence="3" id="KW-0131">Cell cycle</keyword>
<dbReference type="GO" id="GO:0051301">
    <property type="term" value="P:cell division"/>
    <property type="evidence" value="ECO:0007669"/>
    <property type="project" value="UniProtKB-KW"/>
</dbReference>
<sequence length="117" mass="13219">MATRHRRPTILSRLVPPILMIALIVYFVWHGLHGDYGLFARIRLEEDIARLSAARDEIRGQRQALEERVSLLRADPIDADMLDERARANLNLAHPDEIIIYTSPRLAAAGDGSLALR</sequence>
<reference evidence="3" key="1">
    <citation type="submission" date="2023-07" db="EMBL/GenBank/DDBJ databases">
        <title>Genomic Encyclopedia of Type Strains, Phase IV (KMG-IV): sequencing the most valuable type-strain genomes for metagenomic binning, comparative biology and taxonomic classification.</title>
        <authorList>
            <person name="Goeker M."/>
        </authorList>
    </citation>
    <scope>NUCLEOTIDE SEQUENCE</scope>
    <source>
        <strain evidence="3">DSM 21202</strain>
    </source>
</reference>
<dbReference type="AlphaFoldDB" id="A0AAE3VQE6"/>
<keyword evidence="4" id="KW-1185">Reference proteome</keyword>
<organism evidence="3 4">
    <name type="scientific">Amorphus orientalis</name>
    <dbReference type="NCBI Taxonomy" id="649198"/>
    <lineage>
        <taxon>Bacteria</taxon>
        <taxon>Pseudomonadati</taxon>
        <taxon>Pseudomonadota</taxon>
        <taxon>Alphaproteobacteria</taxon>
        <taxon>Hyphomicrobiales</taxon>
        <taxon>Amorphaceae</taxon>
        <taxon>Amorphus</taxon>
    </lineage>
</organism>
<dbReference type="InterPro" id="IPR007060">
    <property type="entry name" value="FtsL/DivIC"/>
</dbReference>
<keyword evidence="2" id="KW-0812">Transmembrane</keyword>
<accession>A0AAE3VQE6</accession>
<protein>
    <submittedName>
        <fullName evidence="3">Cell division protein FtsB</fullName>
    </submittedName>
</protein>
<feature type="transmembrane region" description="Helical" evidence="2">
    <location>
        <begin position="12"/>
        <end position="29"/>
    </location>
</feature>
<comment type="caution">
    <text evidence="3">The sequence shown here is derived from an EMBL/GenBank/DDBJ whole genome shotgun (WGS) entry which is preliminary data.</text>
</comment>
<dbReference type="EMBL" id="JAUSUL010000002">
    <property type="protein sequence ID" value="MDQ0315846.1"/>
    <property type="molecule type" value="Genomic_DNA"/>
</dbReference>
<keyword evidence="3" id="KW-0132">Cell division</keyword>
<dbReference type="Pfam" id="PF04977">
    <property type="entry name" value="DivIC"/>
    <property type="match status" value="1"/>
</dbReference>
<dbReference type="Proteomes" id="UP001229244">
    <property type="component" value="Unassembled WGS sequence"/>
</dbReference>
<keyword evidence="2" id="KW-1133">Transmembrane helix</keyword>
<keyword evidence="1" id="KW-0175">Coiled coil</keyword>
<gene>
    <name evidence="3" type="ORF">J2S73_002303</name>
</gene>
<feature type="coiled-coil region" evidence="1">
    <location>
        <begin position="41"/>
        <end position="75"/>
    </location>
</feature>
<name>A0AAE3VQE6_9HYPH</name>
<dbReference type="RefSeq" id="WP_306885676.1">
    <property type="nucleotide sequence ID" value="NZ_JAUSUL010000002.1"/>
</dbReference>
<evidence type="ECO:0000256" key="1">
    <source>
        <dbReference type="SAM" id="Coils"/>
    </source>
</evidence>
<evidence type="ECO:0000256" key="2">
    <source>
        <dbReference type="SAM" id="Phobius"/>
    </source>
</evidence>
<evidence type="ECO:0000313" key="3">
    <source>
        <dbReference type="EMBL" id="MDQ0315846.1"/>
    </source>
</evidence>
<proteinExistence type="predicted"/>
<keyword evidence="2" id="KW-0472">Membrane</keyword>